<protein>
    <recommendedName>
        <fullName evidence="5">Peroxidasin</fullName>
    </recommendedName>
</protein>
<dbReference type="GO" id="GO:0046872">
    <property type="term" value="F:metal ion binding"/>
    <property type="evidence" value="ECO:0007669"/>
    <property type="project" value="UniProtKB-KW"/>
</dbReference>
<dbReference type="Proteomes" id="UP000708208">
    <property type="component" value="Unassembled WGS sequence"/>
</dbReference>
<dbReference type="CDD" id="cd09823">
    <property type="entry name" value="peroxinectin_like"/>
    <property type="match status" value="1"/>
</dbReference>
<evidence type="ECO:0008006" key="5">
    <source>
        <dbReference type="Google" id="ProtNLM"/>
    </source>
</evidence>
<keyword evidence="2" id="KW-0408">Iron</keyword>
<name>A0A8J2NZX9_9HEXA</name>
<dbReference type="PROSITE" id="PS50292">
    <property type="entry name" value="PEROXIDASE_3"/>
    <property type="match status" value="1"/>
</dbReference>
<comment type="caution">
    <text evidence="3">The sequence shown here is derived from an EMBL/GenBank/DDBJ whole genome shotgun (WGS) entry which is preliminary data.</text>
</comment>
<evidence type="ECO:0000256" key="1">
    <source>
        <dbReference type="ARBA" id="ARBA00022559"/>
    </source>
</evidence>
<gene>
    <name evidence="3" type="ORF">AFUS01_LOCUS15700</name>
</gene>
<keyword evidence="1" id="KW-0560">Oxidoreductase</keyword>
<evidence type="ECO:0000256" key="2">
    <source>
        <dbReference type="PIRSR" id="PIRSR619791-2"/>
    </source>
</evidence>
<dbReference type="OrthoDB" id="823504at2759"/>
<accession>A0A8J2NZX9</accession>
<evidence type="ECO:0000313" key="3">
    <source>
        <dbReference type="EMBL" id="CAG7726815.1"/>
    </source>
</evidence>
<organism evidence="3 4">
    <name type="scientific">Allacma fusca</name>
    <dbReference type="NCBI Taxonomy" id="39272"/>
    <lineage>
        <taxon>Eukaryota</taxon>
        <taxon>Metazoa</taxon>
        <taxon>Ecdysozoa</taxon>
        <taxon>Arthropoda</taxon>
        <taxon>Hexapoda</taxon>
        <taxon>Collembola</taxon>
        <taxon>Symphypleona</taxon>
        <taxon>Sminthuridae</taxon>
        <taxon>Allacma</taxon>
    </lineage>
</organism>
<feature type="binding site" description="axial binding residue" evidence="2">
    <location>
        <position position="470"/>
    </location>
    <ligand>
        <name>heme b</name>
        <dbReference type="ChEBI" id="CHEBI:60344"/>
    </ligand>
    <ligandPart>
        <name>Fe</name>
        <dbReference type="ChEBI" id="CHEBI:18248"/>
    </ligandPart>
</feature>
<keyword evidence="1" id="KW-0575">Peroxidase</keyword>
<keyword evidence="4" id="KW-1185">Reference proteome</keyword>
<dbReference type="EMBL" id="CAJVCH010140372">
    <property type="protein sequence ID" value="CAG7726815.1"/>
    <property type="molecule type" value="Genomic_DNA"/>
</dbReference>
<reference evidence="3" key="1">
    <citation type="submission" date="2021-06" db="EMBL/GenBank/DDBJ databases">
        <authorList>
            <person name="Hodson N. C."/>
            <person name="Mongue J. A."/>
            <person name="Jaron S. K."/>
        </authorList>
    </citation>
    <scope>NUCLEOTIDE SEQUENCE</scope>
</reference>
<evidence type="ECO:0000313" key="4">
    <source>
        <dbReference type="Proteomes" id="UP000708208"/>
    </source>
</evidence>
<keyword evidence="2" id="KW-0349">Heme</keyword>
<dbReference type="InterPro" id="IPR019791">
    <property type="entry name" value="Haem_peroxidase_animal"/>
</dbReference>
<dbReference type="Pfam" id="PF03098">
    <property type="entry name" value="An_peroxidase"/>
    <property type="match status" value="1"/>
</dbReference>
<proteinExistence type="predicted"/>
<dbReference type="AlphaFoldDB" id="A0A8J2NZX9"/>
<dbReference type="GO" id="GO:0004601">
    <property type="term" value="F:peroxidase activity"/>
    <property type="evidence" value="ECO:0007669"/>
    <property type="project" value="UniProtKB-KW"/>
</dbReference>
<dbReference type="FunFam" id="1.10.640.10:FF:000006">
    <property type="entry name" value="Double oxidase: two peroxidase domains"/>
    <property type="match status" value="1"/>
</dbReference>
<dbReference type="PANTHER" id="PTHR11475">
    <property type="entry name" value="OXIDASE/PEROXIDASE"/>
    <property type="match status" value="1"/>
</dbReference>
<keyword evidence="2" id="KW-0479">Metal-binding</keyword>
<sequence>MTQTFREAEEGWLTRQKRIENLWLHNVGADSQSPVGTAYAHNAPNSQALALSNTSILLELATKNFLKSMENSNFFNEDPSKKRVRRQNIHYDYFRMPESDYKTVVARQSNDLNQFDVSQFVQQPRVPQCNINEEKLPCDAQTQYRTFSGWCNNLRNPTWGKSLTTFDRMLPPAYKDGVSSPRSTSVLGGDLPSPRYISSTVHVDVSHLSQRHTLMMMQFGQFLDHDITHTPVNKGPSDNILNCRDCESYVHTHPECWPINVPQGDSYYPHMNTSSGRPYCIPFTRSLPGQQRLGPRDQINQNSAYVDSSHIYGETLCKANALRAPGGKLNATFNPAQGAKILMPQISHLRECKSPSGYCFFAGDPRASEQPALASVHTIFLRAHNHLADDLHSINPHWDEDRLYHQTRRLMGAMFQHVTYNEFLPRLLGAKMINAYGLGLQSEGHYMGYDPYCSANAYNEFATAAFRFGHSMIRPNLARVDNRYNGMVPHIALRDGFFNSDMLYKPLMVDEIVRGLLAEPMEQLDPFVTNEITNHLFEDKRRQFSGLDLIAINNHRGRDHGLPGYNNYRAVCDLRRVTTFEELGNEIPQEVIVRLKHVYKSVDDIDLFTGSLVEKAVPGGLVGPTMACIIGTQFKRLRQCDRFWYESNDPATRFTDHQLSEIRKMTLSKILCDNFDVSSDIQKAALDAPHNILNPRIPCDRLPRLNLEAWREPPGRTPVVSPAPVVSLVSPVSVPSPARLSKRCNIGGRQLELGESALPSPCVSCICSPEGAKCASLRIINCAKLLQEANYEEVRRDKICARQCGYLLSAQASLTSPAQQNYIYKNDIEDRGRLGRLG</sequence>
<dbReference type="PANTHER" id="PTHR11475:SF134">
    <property type="entry name" value="LD42267P"/>
    <property type="match status" value="1"/>
</dbReference>